<reference evidence="2" key="2">
    <citation type="submission" date="2020-10" db="UniProtKB">
        <authorList>
            <consortium name="WormBaseParasite"/>
        </authorList>
    </citation>
    <scope>IDENTIFICATION</scope>
</reference>
<organism evidence="1 2">
    <name type="scientific">Panagrellus redivivus</name>
    <name type="common">Microworm</name>
    <dbReference type="NCBI Taxonomy" id="6233"/>
    <lineage>
        <taxon>Eukaryota</taxon>
        <taxon>Metazoa</taxon>
        <taxon>Ecdysozoa</taxon>
        <taxon>Nematoda</taxon>
        <taxon>Chromadorea</taxon>
        <taxon>Rhabditida</taxon>
        <taxon>Tylenchina</taxon>
        <taxon>Panagrolaimomorpha</taxon>
        <taxon>Panagrolaimoidea</taxon>
        <taxon>Panagrolaimidae</taxon>
        <taxon>Panagrellus</taxon>
    </lineage>
</organism>
<proteinExistence type="predicted"/>
<evidence type="ECO:0000313" key="2">
    <source>
        <dbReference type="WBParaSite" id="Pan_g5948.t1"/>
    </source>
</evidence>
<keyword evidence="1" id="KW-1185">Reference proteome</keyword>
<dbReference type="AlphaFoldDB" id="A0A7E4W1Q6"/>
<dbReference type="WBParaSite" id="Pan_g5948.t1">
    <property type="protein sequence ID" value="Pan_g5948.t1"/>
    <property type="gene ID" value="Pan_g5948"/>
</dbReference>
<reference evidence="1" key="1">
    <citation type="journal article" date="2013" name="Genetics">
        <title>The draft genome and transcriptome of Panagrellus redivivus are shaped by the harsh demands of a free-living lifestyle.</title>
        <authorList>
            <person name="Srinivasan J."/>
            <person name="Dillman A.R."/>
            <person name="Macchietto M.G."/>
            <person name="Heikkinen L."/>
            <person name="Lakso M."/>
            <person name="Fracchia K.M."/>
            <person name="Antoshechkin I."/>
            <person name="Mortazavi A."/>
            <person name="Wong G."/>
            <person name="Sternberg P.W."/>
        </authorList>
    </citation>
    <scope>NUCLEOTIDE SEQUENCE [LARGE SCALE GENOMIC DNA]</scope>
    <source>
        <strain evidence="1">MT8872</strain>
    </source>
</reference>
<accession>A0A7E4W1Q6</accession>
<evidence type="ECO:0000313" key="1">
    <source>
        <dbReference type="Proteomes" id="UP000492821"/>
    </source>
</evidence>
<protein>
    <submittedName>
        <fullName evidence="2">Uncharacterized protein</fullName>
    </submittedName>
</protein>
<dbReference type="Proteomes" id="UP000492821">
    <property type="component" value="Unassembled WGS sequence"/>
</dbReference>
<name>A0A7E4W1Q6_PANRE</name>
<sequence length="70" mass="8230">MTKEHAESVKLVLRAERQRREWTAGGGVREKWKAGWHGQITGQRETVYMERRKHFSTTASTPSQTLYQRN</sequence>